<dbReference type="CDD" id="cd03116">
    <property type="entry name" value="MobB"/>
    <property type="match status" value="1"/>
</dbReference>
<dbReference type="InterPro" id="IPR052539">
    <property type="entry name" value="MGD_biosynthesis_adapter"/>
</dbReference>
<proteinExistence type="predicted"/>
<comment type="caution">
    <text evidence="2">The sequence shown here is derived from an EMBL/GenBank/DDBJ whole genome shotgun (WGS) entry which is preliminary data.</text>
</comment>
<evidence type="ECO:0000313" key="3">
    <source>
        <dbReference type="Proteomes" id="UP001364224"/>
    </source>
</evidence>
<dbReference type="EMBL" id="JAZHRV010000001">
    <property type="protein sequence ID" value="MEH2557983.1"/>
    <property type="molecule type" value="Genomic_DNA"/>
</dbReference>
<dbReference type="PANTHER" id="PTHR40072">
    <property type="entry name" value="MOLYBDOPTERIN-GUANINE DINUCLEOTIDE BIOSYNTHESIS ADAPTER PROTEIN-RELATED"/>
    <property type="match status" value="1"/>
</dbReference>
<evidence type="ECO:0000313" key="2">
    <source>
        <dbReference type="EMBL" id="MEH2557983.1"/>
    </source>
</evidence>
<organism evidence="2 3">
    <name type="scientific">Bradyrhizobium algeriense</name>
    <dbReference type="NCBI Taxonomy" id="634784"/>
    <lineage>
        <taxon>Bacteria</taxon>
        <taxon>Pseudomonadati</taxon>
        <taxon>Pseudomonadota</taxon>
        <taxon>Alphaproteobacteria</taxon>
        <taxon>Hyphomicrobiales</taxon>
        <taxon>Nitrobacteraceae</taxon>
        <taxon>Bradyrhizobium</taxon>
    </lineage>
</organism>
<dbReference type="Proteomes" id="UP001364224">
    <property type="component" value="Unassembled WGS sequence"/>
</dbReference>
<gene>
    <name evidence="2" type="ORF">V1286_005512</name>
</gene>
<dbReference type="InterPro" id="IPR004435">
    <property type="entry name" value="MobB_dom"/>
</dbReference>
<dbReference type="Gene3D" id="3.40.50.300">
    <property type="entry name" value="P-loop containing nucleotide triphosphate hydrolases"/>
    <property type="match status" value="1"/>
</dbReference>
<protein>
    <submittedName>
        <fullName evidence="2">Molybdopterin-guanine dinucleotide biosynthesis protein B</fullName>
    </submittedName>
</protein>
<sequence>MPGTSPGMTAILTPVPEHEMKVIGLAGWSGAGKTTLLTRVIPQLHKQGLRVSVIKHAHHAFDVDVPGKDSWKHRQAGAAEVLVSSSQRWALMHELRGAAEPRLPELLAKMSPVDLVVVEGFKREPHRKIEVYRAANEKPLLFPDDPGIVGVATDTPVETTLPTAHLDDIEAVAAMMLKSAISLEDVLAKCETEG</sequence>
<dbReference type="NCBIfam" id="TIGR00176">
    <property type="entry name" value="mobB"/>
    <property type="match status" value="1"/>
</dbReference>
<evidence type="ECO:0000259" key="1">
    <source>
        <dbReference type="Pfam" id="PF03205"/>
    </source>
</evidence>
<reference evidence="2 3" key="1">
    <citation type="submission" date="2024-02" db="EMBL/GenBank/DDBJ databases">
        <title>Adaptive strategies in a cosmopolitan and abundant soil bacterium.</title>
        <authorList>
            <person name="Carini P."/>
        </authorList>
    </citation>
    <scope>NUCLEOTIDE SEQUENCE [LARGE SCALE GENOMIC DNA]</scope>
    <source>
        <strain evidence="2 3">AZCC 1608</strain>
    </source>
</reference>
<accession>A0ABU8BHG2</accession>
<name>A0ABU8BHG2_9BRAD</name>
<dbReference type="InterPro" id="IPR027417">
    <property type="entry name" value="P-loop_NTPase"/>
</dbReference>
<dbReference type="Pfam" id="PF03205">
    <property type="entry name" value="MobB"/>
    <property type="match status" value="1"/>
</dbReference>
<keyword evidence="3" id="KW-1185">Reference proteome</keyword>
<dbReference type="SUPFAM" id="SSF52540">
    <property type="entry name" value="P-loop containing nucleoside triphosphate hydrolases"/>
    <property type="match status" value="1"/>
</dbReference>
<feature type="domain" description="Molybdopterin-guanine dinucleotide biosynthesis protein B (MobB)" evidence="1">
    <location>
        <begin position="22"/>
        <end position="154"/>
    </location>
</feature>
<dbReference type="PANTHER" id="PTHR40072:SF1">
    <property type="entry name" value="MOLYBDOPTERIN-GUANINE DINUCLEOTIDE BIOSYNTHESIS ADAPTER PROTEIN"/>
    <property type="match status" value="1"/>
</dbReference>